<evidence type="ECO:0000313" key="4">
    <source>
        <dbReference type="Proteomes" id="UP000243670"/>
    </source>
</evidence>
<dbReference type="GO" id="GO:0043022">
    <property type="term" value="F:ribosome binding"/>
    <property type="evidence" value="ECO:0007669"/>
    <property type="project" value="InterPro"/>
</dbReference>
<accession>A0A060DBC7</accession>
<gene>
    <name evidence="3" type="primary">eif6</name>
    <name evidence="3" type="ORF">M951_chr3114</name>
</gene>
<reference evidence="3 4" key="1">
    <citation type="journal article" date="2014" name="BMC Genomics">
        <title>Nucleomorph and plastid genome sequences of the chlorarachniophyte Lotharella oceanica: convergent reductive evolution and frequent recombination in nucleomorph-bearing algae.</title>
        <authorList>
            <person name="Tanifuji G."/>
            <person name="Onodera N.T."/>
            <person name="Brown M.W."/>
            <person name="Curtis B.A."/>
            <person name="Roger A.J."/>
            <person name="Ka-Shu Wong G."/>
            <person name="Melkonian M."/>
            <person name="Archibald J.M."/>
        </authorList>
    </citation>
    <scope>NUCLEOTIDE SEQUENCE [LARGE SCALE GENOMIC DNA]</scope>
    <source>
        <strain evidence="3 4">CCMP622</strain>
    </source>
</reference>
<dbReference type="GO" id="GO:0042256">
    <property type="term" value="P:cytosolic ribosome assembly"/>
    <property type="evidence" value="ECO:0007669"/>
    <property type="project" value="InterPro"/>
</dbReference>
<dbReference type="Proteomes" id="UP000243670">
    <property type="component" value="Nucleomorph 3"/>
</dbReference>
<geneLocation type="nucleomorph" evidence="3"/>
<protein>
    <submittedName>
        <fullName evidence="3">Translation initiation factor eIF6</fullName>
    </submittedName>
</protein>
<dbReference type="SMART" id="SM00654">
    <property type="entry name" value="eIF6"/>
    <property type="match status" value="1"/>
</dbReference>
<dbReference type="EMBL" id="CP006629">
    <property type="protein sequence ID" value="AIB10017.1"/>
    <property type="molecule type" value="Genomic_DNA"/>
</dbReference>
<keyword evidence="1 3" id="KW-0396">Initiation factor</keyword>
<sequence length="221" mass="25399">MILKITLKNTELLGIYMNLTNEYLLIPDKNNIREKIIFKNIYRKTFNIINTTIGGSSLIGCLTIGNKNGLLISNLLTRKEFLYIKKNISRNINIIPLQLSLNNPSVILSVNDNILLTNINHKKSTIQIFNSMLKTKCLILNNLNFTINKFNFPMNNFYAITSNINEKILQILSNLIQIPIFCIKCYDINKFIGGNLVLNDTVIILGKTVKLNWFENIKYIL</sequence>
<evidence type="ECO:0000256" key="1">
    <source>
        <dbReference type="ARBA" id="ARBA00022540"/>
    </source>
</evidence>
<evidence type="ECO:0000256" key="2">
    <source>
        <dbReference type="ARBA" id="ARBA00022917"/>
    </source>
</evidence>
<keyword evidence="2" id="KW-0648">Protein biosynthesis</keyword>
<name>A0A060DBC7_9EUKA</name>
<dbReference type="SUPFAM" id="SSF55909">
    <property type="entry name" value="Pentein"/>
    <property type="match status" value="1"/>
</dbReference>
<keyword evidence="3" id="KW-0542">Nucleomorph</keyword>
<dbReference type="Gene3D" id="3.75.10.10">
    <property type="entry name" value="L-arginine/glycine Amidinotransferase, Chain A"/>
    <property type="match status" value="1"/>
</dbReference>
<dbReference type="AlphaFoldDB" id="A0A060DBC7"/>
<dbReference type="Pfam" id="PF01912">
    <property type="entry name" value="eIF-6"/>
    <property type="match status" value="1"/>
</dbReference>
<proteinExistence type="predicted"/>
<organism evidence="3 4">
    <name type="scientific">Lotharella oceanica</name>
    <dbReference type="NCBI Taxonomy" id="641309"/>
    <lineage>
        <taxon>Eukaryota</taxon>
        <taxon>Sar</taxon>
        <taxon>Rhizaria</taxon>
        <taxon>Cercozoa</taxon>
        <taxon>Chlorarachniophyceae</taxon>
        <taxon>Lotharella</taxon>
    </lineage>
</organism>
<dbReference type="PANTHER" id="PTHR10784">
    <property type="entry name" value="TRANSLATION INITIATION FACTOR 6"/>
    <property type="match status" value="1"/>
</dbReference>
<dbReference type="GO" id="GO:0003743">
    <property type="term" value="F:translation initiation factor activity"/>
    <property type="evidence" value="ECO:0007669"/>
    <property type="project" value="UniProtKB-KW"/>
</dbReference>
<dbReference type="InterPro" id="IPR002769">
    <property type="entry name" value="eIF6"/>
</dbReference>
<evidence type="ECO:0000313" key="3">
    <source>
        <dbReference type="EMBL" id="AIB10017.1"/>
    </source>
</evidence>